<feature type="compositionally biased region" description="Polar residues" evidence="1">
    <location>
        <begin position="1898"/>
        <end position="1927"/>
    </location>
</feature>
<evidence type="ECO:0008006" key="4">
    <source>
        <dbReference type="Google" id="ProtNLM"/>
    </source>
</evidence>
<dbReference type="Proteomes" id="UP001176961">
    <property type="component" value="Unassembled WGS sequence"/>
</dbReference>
<feature type="compositionally biased region" description="Low complexity" evidence="1">
    <location>
        <begin position="1552"/>
        <end position="1567"/>
    </location>
</feature>
<protein>
    <recommendedName>
        <fullName evidence="4">ELYS beta-propeller domain-containing protein</fullName>
    </recommendedName>
</protein>
<feature type="region of interest" description="Disordered" evidence="1">
    <location>
        <begin position="1077"/>
        <end position="1344"/>
    </location>
</feature>
<keyword evidence="3" id="KW-1185">Reference proteome</keyword>
<feature type="region of interest" description="Disordered" evidence="1">
    <location>
        <begin position="1413"/>
        <end position="1827"/>
    </location>
</feature>
<dbReference type="EMBL" id="CATQJL010000001">
    <property type="protein sequence ID" value="CAJ0590606.1"/>
    <property type="molecule type" value="Genomic_DNA"/>
</dbReference>
<reference evidence="2" key="1">
    <citation type="submission" date="2023-07" db="EMBL/GenBank/DDBJ databases">
        <authorList>
            <consortium name="CYATHOMIX"/>
        </authorList>
    </citation>
    <scope>NUCLEOTIDE SEQUENCE</scope>
    <source>
        <strain evidence="2">N/A</strain>
    </source>
</reference>
<evidence type="ECO:0000313" key="3">
    <source>
        <dbReference type="Proteomes" id="UP001176961"/>
    </source>
</evidence>
<feature type="compositionally biased region" description="Basic and acidic residues" evidence="1">
    <location>
        <begin position="1537"/>
        <end position="1550"/>
    </location>
</feature>
<feature type="compositionally biased region" description="Polar residues" evidence="1">
    <location>
        <begin position="1093"/>
        <end position="1107"/>
    </location>
</feature>
<feature type="compositionally biased region" description="Low complexity" evidence="1">
    <location>
        <begin position="1928"/>
        <end position="1950"/>
    </location>
</feature>
<feature type="compositionally biased region" description="Acidic residues" evidence="1">
    <location>
        <begin position="1311"/>
        <end position="1322"/>
    </location>
</feature>
<organism evidence="2 3">
    <name type="scientific">Cylicocyclus nassatus</name>
    <name type="common">Nematode worm</name>
    <dbReference type="NCBI Taxonomy" id="53992"/>
    <lineage>
        <taxon>Eukaryota</taxon>
        <taxon>Metazoa</taxon>
        <taxon>Ecdysozoa</taxon>
        <taxon>Nematoda</taxon>
        <taxon>Chromadorea</taxon>
        <taxon>Rhabditida</taxon>
        <taxon>Rhabditina</taxon>
        <taxon>Rhabditomorpha</taxon>
        <taxon>Strongyloidea</taxon>
        <taxon>Strongylidae</taxon>
        <taxon>Cylicocyclus</taxon>
    </lineage>
</organism>
<feature type="compositionally biased region" description="Low complexity" evidence="1">
    <location>
        <begin position="1747"/>
        <end position="1759"/>
    </location>
</feature>
<proteinExistence type="predicted"/>
<evidence type="ECO:0000313" key="2">
    <source>
        <dbReference type="EMBL" id="CAJ0590606.1"/>
    </source>
</evidence>
<comment type="caution">
    <text evidence="2">The sequence shown here is derived from an EMBL/GenBank/DDBJ whole genome shotgun (WGS) entry which is preliminary data.</text>
</comment>
<feature type="compositionally biased region" description="Basic and acidic residues" evidence="1">
    <location>
        <begin position="1603"/>
        <end position="1635"/>
    </location>
</feature>
<feature type="compositionally biased region" description="Polar residues" evidence="1">
    <location>
        <begin position="1488"/>
        <end position="1506"/>
    </location>
</feature>
<feature type="compositionally biased region" description="Acidic residues" evidence="1">
    <location>
        <begin position="1247"/>
        <end position="1258"/>
    </location>
</feature>
<evidence type="ECO:0000256" key="1">
    <source>
        <dbReference type="SAM" id="MobiDB-lite"/>
    </source>
</evidence>
<feature type="compositionally biased region" description="Polar residues" evidence="1">
    <location>
        <begin position="1450"/>
        <end position="1459"/>
    </location>
</feature>
<feature type="compositionally biased region" description="Basic and acidic residues" evidence="1">
    <location>
        <begin position="1855"/>
        <end position="1873"/>
    </location>
</feature>
<gene>
    <name evidence="2" type="ORF">CYNAS_LOCUS2589</name>
</gene>
<sequence length="1967" mass="219797">MRAPERVPDPLKQKFFHSNEGFEIEYAKLIHTKDDSDLTVKHLMDCTGEFTKLIALFCGNSLVIRQLRDGGMQAPFIFGDDLVVQDVDYLRSADEGFEIVVALNSEKLNVHPNCVALLSWNGAKLVLLRKLKIEEEISCLKVIADEPLMEQLHNLLHTRMASWPHIIAVGTHLAHCYLFHFQLADQSTENGQVPKTVKLTDGLRPFHSGPEFLYSYADPCTGSSVSKRIRLDAVHVTCISFIEKSRTVLVGFSFGGIVTISLTTTPTIDPLVYPCGAAVNFFATLEPDDDPRSHLWFFVAYGTTRAKPLQLALYEVGFPEEETLPLSERTWNKPVFSIRLVVPFHNSTRWISAQTLVRDRVELKSSDDSTRDSYRFGSEKDRSLVFFSYIGNDRHGSSLRGGLFDLNAYYYKRLVQIITHDGTAAQQCAFLSTVHPTPIAVEEDYKLVKSIVVDPNYITRFISNVTDAEQMFYPSTYEMHVVHVAGAKKCYQLKLPSLPNQLFSTICADLEMHMKDATSASTWLNALGFPKKDKLVGASEQYADVCSVLYALVSHQRGMSIVQFIKHSESTELRHLIASWIWEEVDRASKRMHETIEPLFARFSAPLSPAGQKSLAHVHDVFVSGVQILRELIIAGEREQDQTKEYITSLEAQRFATENLKSYSLIIQQLMRSKILPVAEDREIRLAMEKVIEERRAKASGHQLYIDKLVVRMKRKSPGEPFWSAEGPQWYPPALLNLLGPILLLNIPAKWKGQLLAYYLLDYTNCKKVTGVIPDSPFDLLDDVAKQMHGLLGMNKEEVLSVYKFWCADAGKPLSEREELERSSPRKCLSAEADIKHFMSIPRPLTSEEENKLQSLCNTVRYGDFAWQCYLAKCRRFEEFKELPVPSNEDNEFVLDYEQLIPVVRMLRRSKDSSPLSQASWPSEMKQAIENFERERRSSIGRYDAEIPLLSRGKTPKPLSRRQYAPDGLLSRKRQATFPLQRTISTPPQTSAETDKTTPVAKRALLDLSEDESVLLPKNIPANTLNTINDILRTPQARARAAAQAESQRKWTETTPEGEFQKPVPRSILKSAKGVVQGAASPSRNRLHFDLPSPTQSLHKSPTSTTQEHLEKMSQPNFDESLDYEEIYESSSATEECVEIEPEEFAPYISPSPSAETVETAATVEEPVDSLEKSIEVQDEDESDEGMEKNESSVVIVEAEEEAMDEQHTPEELTVPEQEGHKQSQEVIVNPIVELAEDQIDERSVEQQDEDEGIDDAENVSVPKIVSMAEEQQEEEEMTDNRGPVILISEQRSEEREEEEPAASERLSFIEQEEQDEEEEYPESASVAGKSASSYEIQDEDVQPTVNIVRYESVVERTPGTTTNTGDLNDSEGRVEHVTRSIKIQSQFDDDVELREVQDEYDEVATALASGDYAGSSREGIQSITSTDLNGDTSTGRIKLVDYSFHESTFESTPNPTTSKHSRTIEENEARQTLQFEDQNDDELEGIETSTDISPPRESSSESTVSPLPEPGKAKTSPAVRDSEAAQSKGFQKMLSPKHDDLPVVHESRGTSRASSPASVVSVSSHPSESDLPPEIHTKRRSSRKLQGTRTPPPATPTRHSQRLREKEAAHSPGKVTEEADQHHEDHGADTHVAGDSRSPSRKSEELPHLTMSLRSRTPHATTEDVVSHELPSQRKSPSRSRRAAKETELSALEGSSTPPQESSEGNIPETPATTRSLRPRTPSRTRADSISSTPGTRSRVSRRTSESSTSSEVTASTRKSPSRSARKRIPSPVEEEEPSIPPKSPSRRTPTRSTVAAGKSIPEPAGKARAARALQQKFETTKRGEDARTYFDTVLEKHRTVGTSGARGSRRRTRSDSEVAEVKPLKLKKMEVAEVIPEEDEETDVPATRGRRKAAMQQASGSAEVTTSATRSPARSKRASSVTIAETTPGRTRRTSGSSVSSVGTASTPKSPSRRGRPRNIETIPE</sequence>
<feature type="compositionally biased region" description="Low complexity" evidence="1">
    <location>
        <begin position="1152"/>
        <end position="1165"/>
    </location>
</feature>
<name>A0AA36DMV5_CYLNA</name>
<feature type="region of interest" description="Disordered" evidence="1">
    <location>
        <begin position="1039"/>
        <end position="1061"/>
    </location>
</feature>
<feature type="compositionally biased region" description="Polar residues" evidence="1">
    <location>
        <begin position="1419"/>
        <end position="1436"/>
    </location>
</feature>
<feature type="region of interest" description="Disordered" evidence="1">
    <location>
        <begin position="1840"/>
        <end position="1967"/>
    </location>
</feature>
<accession>A0AA36DMV5</accession>
<feature type="compositionally biased region" description="Basic residues" evidence="1">
    <location>
        <begin position="1761"/>
        <end position="1770"/>
    </location>
</feature>
<feature type="compositionally biased region" description="Polar residues" evidence="1">
    <location>
        <begin position="1694"/>
        <end position="1706"/>
    </location>
</feature>